<evidence type="ECO:0000313" key="1">
    <source>
        <dbReference type="EMBL" id="VVD31328.1"/>
    </source>
</evidence>
<dbReference type="Proteomes" id="UP000325811">
    <property type="component" value="Chromosome II"/>
</dbReference>
<dbReference type="AlphaFoldDB" id="A0A5Q4ZLR4"/>
<proteinExistence type="predicted"/>
<sequence length="48" mass="5336">MLTPRGLAFASALMGSSAFYAKYALTCSAAEYYARILLSDDYRILEHI</sequence>
<gene>
    <name evidence="1" type="ORF">PDMSB3_0025</name>
</gene>
<dbReference type="KEGG" id="pdio:PDMSB3_0025.1"/>
<dbReference type="EMBL" id="LR699554">
    <property type="protein sequence ID" value="VVD31328.1"/>
    <property type="molecule type" value="Genomic_DNA"/>
</dbReference>
<keyword evidence="2" id="KW-1185">Reference proteome</keyword>
<organism evidence="1 2">
    <name type="scientific">Paraburkholderia dioscoreae</name>
    <dbReference type="NCBI Taxonomy" id="2604047"/>
    <lineage>
        <taxon>Bacteria</taxon>
        <taxon>Pseudomonadati</taxon>
        <taxon>Pseudomonadota</taxon>
        <taxon>Betaproteobacteria</taxon>
        <taxon>Burkholderiales</taxon>
        <taxon>Burkholderiaceae</taxon>
        <taxon>Paraburkholderia</taxon>
    </lineage>
</organism>
<protein>
    <submittedName>
        <fullName evidence="1">Uncharacterized protein</fullName>
    </submittedName>
</protein>
<evidence type="ECO:0000313" key="2">
    <source>
        <dbReference type="Proteomes" id="UP000325811"/>
    </source>
</evidence>
<reference evidence="1 2" key="1">
    <citation type="submission" date="2019-08" db="EMBL/GenBank/DDBJ databases">
        <authorList>
            <person name="Herpell B J."/>
        </authorList>
    </citation>
    <scope>NUCLEOTIDE SEQUENCE [LARGE SCALE GENOMIC DNA]</scope>
    <source>
        <strain evidence="2">Msb3</strain>
    </source>
</reference>
<name>A0A5Q4ZLR4_9BURK</name>
<accession>A0A5Q4ZLR4</accession>